<keyword evidence="4" id="KW-0862">Zinc</keyword>
<dbReference type="EMBL" id="FMTS01000001">
    <property type="protein sequence ID" value="SCW47892.1"/>
    <property type="molecule type" value="Genomic_DNA"/>
</dbReference>
<dbReference type="Proteomes" id="UP000199150">
    <property type="component" value="Unassembled WGS sequence"/>
</dbReference>
<dbReference type="STRING" id="260084.SAMN02927928_1512"/>
<keyword evidence="5" id="KW-0732">Signal</keyword>
<dbReference type="PANTHER" id="PTHR42978">
    <property type="entry name" value="QUORUM-QUENCHING LACTONASE YTNP-RELATED-RELATED"/>
    <property type="match status" value="1"/>
</dbReference>
<dbReference type="AlphaFoldDB" id="A0A1G4QTN1"/>
<evidence type="ECO:0000313" key="7">
    <source>
        <dbReference type="EMBL" id="SCW47892.1"/>
    </source>
</evidence>
<dbReference type="SUPFAM" id="SSF56281">
    <property type="entry name" value="Metallo-hydrolase/oxidoreductase"/>
    <property type="match status" value="1"/>
</dbReference>
<dbReference type="InterPro" id="IPR051013">
    <property type="entry name" value="MBL_superfamily_lactonases"/>
</dbReference>
<dbReference type="Gene3D" id="3.60.15.10">
    <property type="entry name" value="Ribonuclease Z/Hydroxyacylglutathione hydrolase-like"/>
    <property type="match status" value="1"/>
</dbReference>
<evidence type="ECO:0000256" key="2">
    <source>
        <dbReference type="ARBA" id="ARBA00022723"/>
    </source>
</evidence>
<comment type="similarity">
    <text evidence="1">Belongs to the metallo-beta-lactamase superfamily.</text>
</comment>
<name>A0A1G4QTN1_9CAUL</name>
<protein>
    <submittedName>
        <fullName evidence="7">Glyoxylase, beta-lactamase superfamily II</fullName>
    </submittedName>
</protein>
<evidence type="ECO:0000256" key="4">
    <source>
        <dbReference type="ARBA" id="ARBA00022833"/>
    </source>
</evidence>
<feature type="domain" description="Metallo-beta-lactamase" evidence="6">
    <location>
        <begin position="95"/>
        <end position="282"/>
    </location>
</feature>
<reference evidence="8" key="1">
    <citation type="submission" date="2016-10" db="EMBL/GenBank/DDBJ databases">
        <authorList>
            <person name="Varghese N."/>
            <person name="Submissions S."/>
        </authorList>
    </citation>
    <scope>NUCLEOTIDE SEQUENCE [LARGE SCALE GENOMIC DNA]</scope>
    <source>
        <strain evidence="8">CGMCC 1.3431</strain>
    </source>
</reference>
<keyword evidence="8" id="KW-1185">Reference proteome</keyword>
<keyword evidence="3" id="KW-0378">Hydrolase</keyword>
<dbReference type="InterPro" id="IPR001279">
    <property type="entry name" value="Metallo-B-lactamas"/>
</dbReference>
<accession>A0A1G4QTN1</accession>
<dbReference type="PANTHER" id="PTHR42978:SF6">
    <property type="entry name" value="QUORUM-QUENCHING LACTONASE YTNP-RELATED"/>
    <property type="match status" value="1"/>
</dbReference>
<dbReference type="SMART" id="SM00849">
    <property type="entry name" value="Lactamase_B"/>
    <property type="match status" value="1"/>
</dbReference>
<dbReference type="GO" id="GO:0016787">
    <property type="term" value="F:hydrolase activity"/>
    <property type="evidence" value="ECO:0007669"/>
    <property type="project" value="UniProtKB-KW"/>
</dbReference>
<dbReference type="InterPro" id="IPR036866">
    <property type="entry name" value="RibonucZ/Hydroxyglut_hydro"/>
</dbReference>
<organism evidence="7 8">
    <name type="scientific">Asticcacaulis taihuensis</name>
    <dbReference type="NCBI Taxonomy" id="260084"/>
    <lineage>
        <taxon>Bacteria</taxon>
        <taxon>Pseudomonadati</taxon>
        <taxon>Pseudomonadota</taxon>
        <taxon>Alphaproteobacteria</taxon>
        <taxon>Caulobacterales</taxon>
        <taxon>Caulobacteraceae</taxon>
        <taxon>Asticcacaulis</taxon>
    </lineage>
</organism>
<evidence type="ECO:0000313" key="8">
    <source>
        <dbReference type="Proteomes" id="UP000199150"/>
    </source>
</evidence>
<feature type="signal peptide" evidence="5">
    <location>
        <begin position="1"/>
        <end position="29"/>
    </location>
</feature>
<dbReference type="Pfam" id="PF00753">
    <property type="entry name" value="Lactamase_B"/>
    <property type="match status" value="1"/>
</dbReference>
<evidence type="ECO:0000256" key="5">
    <source>
        <dbReference type="SAM" id="SignalP"/>
    </source>
</evidence>
<dbReference type="GO" id="GO:0046872">
    <property type="term" value="F:metal ion binding"/>
    <property type="evidence" value="ECO:0007669"/>
    <property type="project" value="UniProtKB-KW"/>
</dbReference>
<proteinExistence type="inferred from homology"/>
<dbReference type="CDD" id="cd07720">
    <property type="entry name" value="OPHC2-like_MBL-fold"/>
    <property type="match status" value="1"/>
</dbReference>
<gene>
    <name evidence="7" type="ORF">SAMN02927928_1512</name>
</gene>
<evidence type="ECO:0000256" key="1">
    <source>
        <dbReference type="ARBA" id="ARBA00007749"/>
    </source>
</evidence>
<keyword evidence="2" id="KW-0479">Metal-binding</keyword>
<evidence type="ECO:0000259" key="6">
    <source>
        <dbReference type="SMART" id="SM00849"/>
    </source>
</evidence>
<evidence type="ECO:0000256" key="3">
    <source>
        <dbReference type="ARBA" id="ARBA00022801"/>
    </source>
</evidence>
<sequence>MIAIKESAMRLHTVALTALALILPACAQAGPKPDDAQITPDAHAFRIGTYQAWSLRDLTNVVPNDNSVIGQGQTPEDVAVVLKAAGQPTDHITLSIDALLVKAGDHLVLIDTGMGPKAHGVLMQSLAKAGVTPDQVTDVLITHSHPDHIGGLLTAEGKPAFPKAVVRLTDAEWASVKANPQQADFVTAITPQIQTFAGGAEVLPGITSVILKGHTPGHTGYEITSGDAKLLDIGDMAHSVVVSLAKPEWPMGYDADKPAGETTRRVELTVLAKNGETIFAPHFPFPGTGQIVAKDDGFALKPIE</sequence>
<feature type="chain" id="PRO_5011751993" evidence="5">
    <location>
        <begin position="30"/>
        <end position="304"/>
    </location>
</feature>